<dbReference type="EMBL" id="BK032878">
    <property type="protein sequence ID" value="DAF65473.1"/>
    <property type="molecule type" value="Genomic_DNA"/>
</dbReference>
<sequence>MDYDITPEMVGTCVNIIMDYCKATDNKCESCALRVTCQHSFKIPPFAWKREEHENNKRNV</sequence>
<evidence type="ECO:0000313" key="1">
    <source>
        <dbReference type="EMBL" id="DAF65473.1"/>
    </source>
</evidence>
<protein>
    <submittedName>
        <fullName evidence="1">Uncharacterized protein</fullName>
    </submittedName>
</protein>
<proteinExistence type="predicted"/>
<organism evidence="1">
    <name type="scientific">Siphoviridae sp. ctbbV81</name>
    <dbReference type="NCBI Taxonomy" id="2827900"/>
    <lineage>
        <taxon>Viruses</taxon>
        <taxon>Duplodnaviria</taxon>
        <taxon>Heunggongvirae</taxon>
        <taxon>Uroviricota</taxon>
        <taxon>Caudoviricetes</taxon>
    </lineage>
</organism>
<accession>A0A8S5TQQ5</accession>
<reference evidence="1" key="1">
    <citation type="journal article" date="2021" name="Proc. Natl. Acad. Sci. U.S.A.">
        <title>A Catalog of Tens of Thousands of Viruses from Human Metagenomes Reveals Hidden Associations with Chronic Diseases.</title>
        <authorList>
            <person name="Tisza M.J."/>
            <person name="Buck C.B."/>
        </authorList>
    </citation>
    <scope>NUCLEOTIDE SEQUENCE</scope>
    <source>
        <strain evidence="1">CtbbV81</strain>
    </source>
</reference>
<name>A0A8S5TQQ5_9CAUD</name>